<sequence length="252" mass="27611">MTDKETDVPKVEKVTPEKRVELQAAFNTGLAKFRSQVKAPAKNGHVNYGTKNGNNKKYDYVLLDDLIKSIDDGLKATGLAWYQEAEIDMKVIRVRTIIVHTTGFVYHSPWMKFTTNGQPQEAGSAITYAKRYSLGASFGVSSEVDDDGAATSAPAASPSIAQHSGGQRQQRGGVNQRRQNNNQTNTSSGPLKQAMHQIELISQATGRDQPDIYQELMGQTGYVDAELNTTSNAVKFFNAAKQMRHDLEGGNV</sequence>
<keyword evidence="5" id="KW-1185">Reference proteome</keyword>
<feature type="region of interest" description="Disordered" evidence="1">
    <location>
        <begin position="143"/>
        <end position="193"/>
    </location>
</feature>
<evidence type="ECO:0000313" key="6">
    <source>
        <dbReference type="Proteomes" id="UP000277896"/>
    </source>
</evidence>
<dbReference type="RefSeq" id="WP_056988238.1">
    <property type="nucleotide sequence ID" value="NZ_BDOR01000004.1"/>
</dbReference>
<reference evidence="4 5" key="1">
    <citation type="submission" date="2017-04" db="EMBL/GenBank/DDBJ databases">
        <title>In vitro and in silico characterization of Lactobacillus paraplantarum D2-1, a starter culture for soymilk fermentation.</title>
        <authorList>
            <person name="Endo A."/>
            <person name="Sasaki F."/>
            <person name="Maeno S."/>
            <person name="Kanesaki Y."/>
            <person name="Kubota E."/>
            <person name="Torres G.A."/>
            <person name="Tomita S."/>
            <person name="Nakagawa J."/>
        </authorList>
    </citation>
    <scope>NUCLEOTIDE SEQUENCE [LARGE SCALE GENOMIC DNA]</scope>
    <source>
        <strain evidence="4 5">D2-1</strain>
    </source>
</reference>
<evidence type="ECO:0000313" key="2">
    <source>
        <dbReference type="EMBL" id="AYJ38900.1"/>
    </source>
</evidence>
<evidence type="ECO:0000313" key="3">
    <source>
        <dbReference type="EMBL" id="AYJ38954.1"/>
    </source>
</evidence>
<evidence type="ECO:0000313" key="4">
    <source>
        <dbReference type="EMBL" id="GBF01671.1"/>
    </source>
</evidence>
<dbReference type="EMBL" id="CP032744">
    <property type="protein sequence ID" value="AYJ38954.1"/>
    <property type="molecule type" value="Genomic_DNA"/>
</dbReference>
<dbReference type="AlphaFoldDB" id="A0AAD0X7Y8"/>
<reference evidence="2 6" key="2">
    <citation type="submission" date="2018-10" db="EMBL/GenBank/DDBJ databases">
        <title>Genome seuquencing of Lactobacillus species.</title>
        <authorList>
            <person name="Baek C."/>
            <person name="Yi H."/>
        </authorList>
    </citation>
    <scope>NUCLEOTIDE SEQUENCE [LARGE SCALE GENOMIC DNA]</scope>
    <source>
        <strain evidence="2 6">DSM 10667</strain>
    </source>
</reference>
<gene>
    <name evidence="2" type="ORF">LP667_08760</name>
    <name evidence="3" type="ORF">LP667_09055</name>
    <name evidence="4" type="ORF">LPPLD21_01203</name>
</gene>
<proteinExistence type="predicted"/>
<feature type="compositionally biased region" description="Low complexity" evidence="1">
    <location>
        <begin position="149"/>
        <end position="183"/>
    </location>
</feature>
<accession>A0AAD0X7Y8</accession>
<name>A0AAD0X7Y8_9LACO</name>
<dbReference type="Proteomes" id="UP000236162">
    <property type="component" value="Unassembled WGS sequence"/>
</dbReference>
<dbReference type="EMBL" id="CP032744">
    <property type="protein sequence ID" value="AYJ38900.1"/>
    <property type="molecule type" value="Genomic_DNA"/>
</dbReference>
<dbReference type="EMBL" id="BDOR01000004">
    <property type="protein sequence ID" value="GBF01671.1"/>
    <property type="molecule type" value="Genomic_DNA"/>
</dbReference>
<dbReference type="Pfam" id="PF04404">
    <property type="entry name" value="ERF"/>
    <property type="match status" value="1"/>
</dbReference>
<dbReference type="Proteomes" id="UP000277896">
    <property type="component" value="Chromosome"/>
</dbReference>
<protein>
    <submittedName>
        <fullName evidence="2">Uncharacterized protein</fullName>
    </submittedName>
</protein>
<evidence type="ECO:0000313" key="5">
    <source>
        <dbReference type="Proteomes" id="UP000236162"/>
    </source>
</evidence>
<evidence type="ECO:0000256" key="1">
    <source>
        <dbReference type="SAM" id="MobiDB-lite"/>
    </source>
</evidence>
<dbReference type="InterPro" id="IPR007499">
    <property type="entry name" value="ERF_bacteria_virus"/>
</dbReference>
<organism evidence="2 6">
    <name type="scientific">Lactiplantibacillus paraplantarum</name>
    <dbReference type="NCBI Taxonomy" id="60520"/>
    <lineage>
        <taxon>Bacteria</taxon>
        <taxon>Bacillati</taxon>
        <taxon>Bacillota</taxon>
        <taxon>Bacilli</taxon>
        <taxon>Lactobacillales</taxon>
        <taxon>Lactobacillaceae</taxon>
        <taxon>Lactiplantibacillus</taxon>
    </lineage>
</organism>